<dbReference type="AlphaFoldDB" id="A0A166NV07"/>
<dbReference type="InterPro" id="IPR011009">
    <property type="entry name" value="Kinase-like_dom_sf"/>
</dbReference>
<evidence type="ECO:0000313" key="4">
    <source>
        <dbReference type="Proteomes" id="UP000076584"/>
    </source>
</evidence>
<dbReference type="Proteomes" id="UP000076584">
    <property type="component" value="Unassembled WGS sequence"/>
</dbReference>
<dbReference type="SUPFAM" id="SSF56112">
    <property type="entry name" value="Protein kinase-like (PK-like)"/>
    <property type="match status" value="1"/>
</dbReference>
<feature type="non-terminal residue" evidence="3">
    <location>
        <position position="1"/>
    </location>
</feature>
<dbReference type="PANTHER" id="PTHR12149:SF8">
    <property type="entry name" value="PROTEIN-RIBULOSAMINE 3-KINASE"/>
    <property type="match status" value="1"/>
</dbReference>
<dbReference type="PANTHER" id="PTHR12149">
    <property type="entry name" value="FRUCTOSAMINE 3 KINASE-RELATED PROTEIN"/>
    <property type="match status" value="1"/>
</dbReference>
<accession>A0A166NV07</accession>
<comment type="caution">
    <text evidence="3">The sequence shown here is derived from an EMBL/GenBank/DDBJ whole genome shotgun (WGS) entry which is preliminary data.</text>
</comment>
<evidence type="ECO:0000313" key="3">
    <source>
        <dbReference type="EMBL" id="KZL66082.1"/>
    </source>
</evidence>
<dbReference type="FunFam" id="3.90.1200.10:FF:000018">
    <property type="entry name" value="Fructosamine-3-kinase, putative"/>
    <property type="match status" value="1"/>
</dbReference>
<evidence type="ECO:0000256" key="1">
    <source>
        <dbReference type="ARBA" id="ARBA00011961"/>
    </source>
</evidence>
<organism evidence="3 4">
    <name type="scientific">Colletotrichum incanum</name>
    <name type="common">Soybean anthracnose fungus</name>
    <dbReference type="NCBI Taxonomy" id="1573173"/>
    <lineage>
        <taxon>Eukaryota</taxon>
        <taxon>Fungi</taxon>
        <taxon>Dikarya</taxon>
        <taxon>Ascomycota</taxon>
        <taxon>Pezizomycotina</taxon>
        <taxon>Sordariomycetes</taxon>
        <taxon>Hypocreomycetidae</taxon>
        <taxon>Glomerellales</taxon>
        <taxon>Glomerellaceae</taxon>
        <taxon>Colletotrichum</taxon>
        <taxon>Colletotrichum spaethianum species complex</taxon>
    </lineage>
</organism>
<keyword evidence="4" id="KW-1185">Reference proteome</keyword>
<reference evidence="3 4" key="1">
    <citation type="submission" date="2015-06" db="EMBL/GenBank/DDBJ databases">
        <title>Survival trade-offs in plant roots during colonization by closely related pathogenic and mutualistic fungi.</title>
        <authorList>
            <person name="Hacquard S."/>
            <person name="Kracher B."/>
            <person name="Hiruma K."/>
            <person name="Weinman A."/>
            <person name="Muench P."/>
            <person name="Garrido Oter R."/>
            <person name="Ver Loren van Themaat E."/>
            <person name="Dallerey J.-F."/>
            <person name="Damm U."/>
            <person name="Henrissat B."/>
            <person name="Lespinet O."/>
            <person name="Thon M."/>
            <person name="Kemen E."/>
            <person name="McHardy A.C."/>
            <person name="Schulze-Lefert P."/>
            <person name="O'Connell R.J."/>
        </authorList>
    </citation>
    <scope>NUCLEOTIDE SEQUENCE [LARGE SCALE GENOMIC DNA]</scope>
    <source>
        <strain evidence="3 4">MAFF 238704</strain>
    </source>
</reference>
<dbReference type="Pfam" id="PF03881">
    <property type="entry name" value="Fructosamin_kin"/>
    <property type="match status" value="1"/>
</dbReference>
<comment type="catalytic activity">
    <reaction evidence="2">
        <text>N(6)-D-ribulosyl-L-lysyl-[protein] + ATP = N(6)-(3-O-phospho-D-ribulosyl)-L-lysyl-[protein] + ADP + H(+)</text>
        <dbReference type="Rhea" id="RHEA:48432"/>
        <dbReference type="Rhea" id="RHEA-COMP:12103"/>
        <dbReference type="Rhea" id="RHEA-COMP:12104"/>
        <dbReference type="ChEBI" id="CHEBI:15378"/>
        <dbReference type="ChEBI" id="CHEBI:30616"/>
        <dbReference type="ChEBI" id="CHEBI:90418"/>
        <dbReference type="ChEBI" id="CHEBI:90420"/>
        <dbReference type="ChEBI" id="CHEBI:456216"/>
        <dbReference type="EC" id="2.7.1.172"/>
    </reaction>
    <physiologicalReaction direction="left-to-right" evidence="2">
        <dbReference type="Rhea" id="RHEA:48433"/>
    </physiologicalReaction>
</comment>
<name>A0A166NV07_COLIC</name>
<dbReference type="Gene3D" id="3.90.1200.10">
    <property type="match status" value="1"/>
</dbReference>
<gene>
    <name evidence="3" type="ORF">CI238_06217</name>
</gene>
<dbReference type="GO" id="GO:0102193">
    <property type="term" value="F:protein-ribulosamine 3-kinase activity"/>
    <property type="evidence" value="ECO:0007669"/>
    <property type="project" value="UniProtKB-EC"/>
</dbReference>
<evidence type="ECO:0000256" key="2">
    <source>
        <dbReference type="ARBA" id="ARBA00048655"/>
    </source>
</evidence>
<protein>
    <recommendedName>
        <fullName evidence="1">protein-ribulosamine 3-kinase</fullName>
        <ecNumber evidence="1">2.7.1.172</ecNumber>
    </recommendedName>
</protein>
<dbReference type="InterPro" id="IPR016477">
    <property type="entry name" value="Fructo-/Ketosamine-3-kinase"/>
</dbReference>
<sequence length="337" mass="36677">LIPFRKIETPLGLCTMAPSVDPAIIEALHLDPEQTKIASHGASGFASSFKLTSVVDGQPTNFFVKTGAGKDAEVMFRGEHESLNAIHNAVPNFCPKSYAHGEYQASPGKYFMVTDFLDLGSSAPGGSGLSLAAKLAKMHTTPAPVPEGFDKPMYGFPVTTCCGSTPQDNSWRESWAEFYAENRLRSILRAGIKNNGSDGELSKAVETVASRVVPRLISDNHVKGMKPVVVHGDLWSGNHSRGRIGGKGGAEEVVYDSSAVYGHSEYELGIMKMFGGFGSTFWNEYNKLVPKSEPKEEWEDRVALYELYHHLNHYAIFGGGYRSGAMGIMKKLISKYG</sequence>
<dbReference type="PIRSF" id="PIRSF006221">
    <property type="entry name" value="Ketosamine-3-kinase"/>
    <property type="match status" value="1"/>
</dbReference>
<dbReference type="GO" id="GO:0016301">
    <property type="term" value="F:kinase activity"/>
    <property type="evidence" value="ECO:0007669"/>
    <property type="project" value="UniProtKB-KW"/>
</dbReference>
<keyword evidence="3" id="KW-0808">Transferase</keyword>
<proteinExistence type="predicted"/>
<dbReference type="EMBL" id="LFIW01002591">
    <property type="protein sequence ID" value="KZL66082.1"/>
    <property type="molecule type" value="Genomic_DNA"/>
</dbReference>
<dbReference type="EC" id="2.7.1.172" evidence="1"/>
<keyword evidence="3" id="KW-0418">Kinase</keyword>